<feature type="repeat" description="Lumazine-binding" evidence="10">
    <location>
        <begin position="1"/>
        <end position="98"/>
    </location>
</feature>
<dbReference type="OrthoDB" id="9788537at2"/>
<dbReference type="Pfam" id="PF00677">
    <property type="entry name" value="Lum_binding"/>
    <property type="match status" value="2"/>
</dbReference>
<evidence type="ECO:0000256" key="4">
    <source>
        <dbReference type="ARBA" id="ARBA00012827"/>
    </source>
</evidence>
<dbReference type="GO" id="GO:0004746">
    <property type="term" value="F:riboflavin synthase activity"/>
    <property type="evidence" value="ECO:0007669"/>
    <property type="project" value="UniProtKB-UniRule"/>
</dbReference>
<dbReference type="InterPro" id="IPR023366">
    <property type="entry name" value="ATP_synth_asu-like_sf"/>
</dbReference>
<dbReference type="NCBIfam" id="NF009566">
    <property type="entry name" value="PRK13020.1"/>
    <property type="match status" value="1"/>
</dbReference>
<evidence type="ECO:0000313" key="12">
    <source>
        <dbReference type="EMBL" id="KIE64152.1"/>
    </source>
</evidence>
<dbReference type="HOGENOM" id="CLU_034388_0_1_6"/>
<keyword evidence="6" id="KW-0686">Riboflavin biosynthesis</keyword>
<keyword evidence="8" id="KW-0677">Repeat</keyword>
<sequence length="212" mass="23868">MFTGIVQGVGKVIAIKKKYCFKQYTVEFPNHILTPKIQIGMSVSNNGCCLSVTKVINNEISFDLIQKTLEVTNFKDVQIGELINLERSIIFGQEVGGHLMSGHIFTTAKIVNILRSRNNMKMLLRPKKIESMKYVLETGFIGIDGISLTVGEVLEKTFYINLIPETIRNTNISNKKIEDSVNVEIDSYTQSIVDTTERTIKSFQSNSLNLIK</sequence>
<evidence type="ECO:0000256" key="8">
    <source>
        <dbReference type="ARBA" id="ARBA00022737"/>
    </source>
</evidence>
<dbReference type="NCBIfam" id="TIGR00187">
    <property type="entry name" value="ribE"/>
    <property type="match status" value="1"/>
</dbReference>
<reference evidence="12 13" key="1">
    <citation type="journal article" date="2014" name="G3 (Bethesda)">
        <title>Genome sequence of Candidatus Riesia pediculischaeffi, endosymbiont of chimpanzee lice, and genomic comparison of recently acquired endosymbionts from human and chimpanzee lice.</title>
        <authorList>
            <person name="Boyd B.M."/>
            <person name="Allen J.M."/>
            <person name="de Crecy-Lagard V."/>
            <person name="Reed D.L."/>
        </authorList>
    </citation>
    <scope>NUCLEOTIDE SEQUENCE [LARGE SCALE GENOMIC DNA]</scope>
    <source>
        <strain evidence="12 13">PTSU</strain>
    </source>
</reference>
<evidence type="ECO:0000256" key="2">
    <source>
        <dbReference type="ARBA" id="ARBA00002803"/>
    </source>
</evidence>
<dbReference type="Gene3D" id="2.40.30.20">
    <property type="match status" value="2"/>
</dbReference>
<feature type="domain" description="Lumazine-binding" evidence="11">
    <location>
        <begin position="1"/>
        <end position="98"/>
    </location>
</feature>
<dbReference type="InterPro" id="IPR026017">
    <property type="entry name" value="Lumazine-bd_dom"/>
</dbReference>
<dbReference type="PANTHER" id="PTHR21098">
    <property type="entry name" value="RIBOFLAVIN SYNTHASE ALPHA CHAIN"/>
    <property type="match status" value="1"/>
</dbReference>
<dbReference type="Proteomes" id="UP000054529">
    <property type="component" value="Unassembled WGS sequence"/>
</dbReference>
<proteinExistence type="predicted"/>
<protein>
    <recommendedName>
        <fullName evidence="5 9">Riboflavin synthase</fullName>
        <ecNumber evidence="4 9">2.5.1.9</ecNumber>
    </recommendedName>
</protein>
<dbReference type="GO" id="GO:0009231">
    <property type="term" value="P:riboflavin biosynthetic process"/>
    <property type="evidence" value="ECO:0007669"/>
    <property type="project" value="UniProtKB-UniPathway"/>
</dbReference>
<dbReference type="PATRIC" id="fig|1401651.3.peg.152"/>
<evidence type="ECO:0000313" key="13">
    <source>
        <dbReference type="Proteomes" id="UP000054529"/>
    </source>
</evidence>
<dbReference type="PANTHER" id="PTHR21098:SF0">
    <property type="entry name" value="RIBOFLAVIN SYNTHASE"/>
    <property type="match status" value="1"/>
</dbReference>
<evidence type="ECO:0000256" key="3">
    <source>
        <dbReference type="ARBA" id="ARBA00004887"/>
    </source>
</evidence>
<dbReference type="InterPro" id="IPR001783">
    <property type="entry name" value="Lumazine-bd"/>
</dbReference>
<dbReference type="RefSeq" id="WP_039719529.1">
    <property type="nucleotide sequence ID" value="NZ_AWXV01000002.1"/>
</dbReference>
<gene>
    <name evidence="12" type="ORF">P689_119123</name>
</gene>
<evidence type="ECO:0000256" key="9">
    <source>
        <dbReference type="NCBIfam" id="TIGR00187"/>
    </source>
</evidence>
<dbReference type="NCBIfam" id="NF006767">
    <property type="entry name" value="PRK09289.1"/>
    <property type="match status" value="1"/>
</dbReference>
<evidence type="ECO:0000256" key="1">
    <source>
        <dbReference type="ARBA" id="ARBA00000968"/>
    </source>
</evidence>
<dbReference type="InterPro" id="IPR017938">
    <property type="entry name" value="Riboflavin_synthase-like_b-brl"/>
</dbReference>
<comment type="pathway">
    <text evidence="3">Cofactor biosynthesis; riboflavin biosynthesis; riboflavin from 2-hydroxy-3-oxobutyl phosphate and 5-amino-6-(D-ribitylamino)uracil: step 2/2.</text>
</comment>
<accession>A0A0C1S0R0</accession>
<evidence type="ECO:0000256" key="6">
    <source>
        <dbReference type="ARBA" id="ARBA00022619"/>
    </source>
</evidence>
<dbReference type="EC" id="2.5.1.9" evidence="4 9"/>
<dbReference type="EMBL" id="AWXV01000002">
    <property type="protein sequence ID" value="KIE64152.1"/>
    <property type="molecule type" value="Genomic_DNA"/>
</dbReference>
<organism evidence="12 13">
    <name type="scientific">Candidatus Riesia pediculischaeffi PTSU</name>
    <dbReference type="NCBI Taxonomy" id="1401651"/>
    <lineage>
        <taxon>Bacteria</taxon>
        <taxon>Pseudomonadati</taxon>
        <taxon>Pseudomonadota</taxon>
        <taxon>Gammaproteobacteria</taxon>
        <taxon>Enterobacterales</taxon>
        <taxon>Enterobacteriaceae</taxon>
        <taxon>Candidatus Riesia</taxon>
    </lineage>
</organism>
<evidence type="ECO:0000256" key="10">
    <source>
        <dbReference type="PROSITE-ProRule" id="PRU00524"/>
    </source>
</evidence>
<comment type="caution">
    <text evidence="12">The sequence shown here is derived from an EMBL/GenBank/DDBJ whole genome shotgun (WGS) entry which is preliminary data.</text>
</comment>
<feature type="repeat" description="Lumazine-binding" evidence="10">
    <location>
        <begin position="99"/>
        <end position="196"/>
    </location>
</feature>
<dbReference type="FunFam" id="2.40.30.20:FF:000003">
    <property type="entry name" value="Riboflavin synthase, alpha subunit"/>
    <property type="match status" value="1"/>
</dbReference>
<dbReference type="AlphaFoldDB" id="A0A0C1S0R0"/>
<dbReference type="PIRSF" id="PIRSF000498">
    <property type="entry name" value="Riboflavin_syn_A"/>
    <property type="match status" value="1"/>
</dbReference>
<evidence type="ECO:0000256" key="7">
    <source>
        <dbReference type="ARBA" id="ARBA00022679"/>
    </source>
</evidence>
<comment type="function">
    <text evidence="2">Catalyzes the dismutation of two molecules of 6,7-dimethyl-8-ribityllumazine, resulting in the formation of riboflavin and 5-amino-6-(D-ribitylamino)uracil.</text>
</comment>
<feature type="domain" description="Lumazine-binding" evidence="11">
    <location>
        <begin position="99"/>
        <end position="196"/>
    </location>
</feature>
<keyword evidence="7" id="KW-0808">Transferase</keyword>
<evidence type="ECO:0000256" key="5">
    <source>
        <dbReference type="ARBA" id="ARBA00013950"/>
    </source>
</evidence>
<dbReference type="GO" id="GO:0005829">
    <property type="term" value="C:cytosol"/>
    <property type="evidence" value="ECO:0007669"/>
    <property type="project" value="TreeGrafter"/>
</dbReference>
<dbReference type="PROSITE" id="PS51177">
    <property type="entry name" value="LUMAZINE_BIND"/>
    <property type="match status" value="2"/>
</dbReference>
<comment type="catalytic activity">
    <reaction evidence="1">
        <text>2 6,7-dimethyl-8-(1-D-ribityl)lumazine + H(+) = 5-amino-6-(D-ribitylamino)uracil + riboflavin</text>
        <dbReference type="Rhea" id="RHEA:20772"/>
        <dbReference type="ChEBI" id="CHEBI:15378"/>
        <dbReference type="ChEBI" id="CHEBI:15934"/>
        <dbReference type="ChEBI" id="CHEBI:57986"/>
        <dbReference type="ChEBI" id="CHEBI:58201"/>
        <dbReference type="EC" id="2.5.1.9"/>
    </reaction>
</comment>
<dbReference type="CDD" id="cd00402">
    <property type="entry name" value="Riboflavin_synthase_like"/>
    <property type="match status" value="1"/>
</dbReference>
<dbReference type="UniPathway" id="UPA00275">
    <property type="reaction ID" value="UER00405"/>
</dbReference>
<dbReference type="SUPFAM" id="SSF63380">
    <property type="entry name" value="Riboflavin synthase domain-like"/>
    <property type="match status" value="2"/>
</dbReference>
<evidence type="ECO:0000259" key="11">
    <source>
        <dbReference type="PROSITE" id="PS51177"/>
    </source>
</evidence>
<name>A0A0C1S0R0_9ENTR</name>